<feature type="region of interest" description="Disordered" evidence="2">
    <location>
        <begin position="1"/>
        <end position="27"/>
    </location>
</feature>
<dbReference type="OrthoDB" id="426882at2759"/>
<dbReference type="InterPro" id="IPR036864">
    <property type="entry name" value="Zn2-C6_fun-type_DNA-bd_sf"/>
</dbReference>
<dbReference type="InterPro" id="IPR053187">
    <property type="entry name" value="Notoamide_regulator"/>
</dbReference>
<dbReference type="PANTHER" id="PTHR47256:SF1">
    <property type="entry name" value="ZN(II)2CYS6 TRANSCRIPTION FACTOR (EUROFUNG)"/>
    <property type="match status" value="1"/>
</dbReference>
<dbReference type="InterPro" id="IPR001138">
    <property type="entry name" value="Zn2Cys6_DnaBD"/>
</dbReference>
<dbReference type="CDD" id="cd00067">
    <property type="entry name" value="GAL4"/>
    <property type="match status" value="1"/>
</dbReference>
<evidence type="ECO:0000256" key="1">
    <source>
        <dbReference type="ARBA" id="ARBA00023242"/>
    </source>
</evidence>
<keyword evidence="1" id="KW-0539">Nucleus</keyword>
<protein>
    <recommendedName>
        <fullName evidence="3">Zn(2)-C6 fungal-type domain-containing protein</fullName>
    </recommendedName>
</protein>
<dbReference type="Proteomes" id="UP000244855">
    <property type="component" value="Unassembled WGS sequence"/>
</dbReference>
<sequence length="216" mass="24841">MQDEASVNNLRAILPRAPDDQHSPQIPPRERRIKRVTAACELCRQRRVKCDAVRPTCTACISLDQKCVYRTTPQETSVGALKRKFGELESHYDQLKTSQEQLQQLLRAIRTQPDGDATAIFESIRSGADVESIVRHIHSGDLVSQLRVVPERRYRFDFPFRSEMPRFLQAPDNLYLQSPLHEAALAFPASERQSWISSEESQYTRYKSLLCWCCSC</sequence>
<dbReference type="SUPFAM" id="SSF57701">
    <property type="entry name" value="Zn2/Cys6 DNA-binding domain"/>
    <property type="match status" value="1"/>
</dbReference>
<dbReference type="PANTHER" id="PTHR47256">
    <property type="entry name" value="ZN(II)2CYS6 TRANSCRIPTION FACTOR (EUROFUNG)-RELATED"/>
    <property type="match status" value="1"/>
</dbReference>
<dbReference type="Gene3D" id="4.10.240.10">
    <property type="entry name" value="Zn(2)-C6 fungal-type DNA-binding domain"/>
    <property type="match status" value="1"/>
</dbReference>
<reference evidence="4 5" key="1">
    <citation type="journal article" date="2018" name="Sci. Rep.">
        <title>Comparative genomics provides insights into the lifestyle and reveals functional heterogeneity of dark septate endophytic fungi.</title>
        <authorList>
            <person name="Knapp D.G."/>
            <person name="Nemeth J.B."/>
            <person name="Barry K."/>
            <person name="Hainaut M."/>
            <person name="Henrissat B."/>
            <person name="Johnson J."/>
            <person name="Kuo A."/>
            <person name="Lim J.H.P."/>
            <person name="Lipzen A."/>
            <person name="Nolan M."/>
            <person name="Ohm R.A."/>
            <person name="Tamas L."/>
            <person name="Grigoriev I.V."/>
            <person name="Spatafora J.W."/>
            <person name="Nagy L.G."/>
            <person name="Kovacs G.M."/>
        </authorList>
    </citation>
    <scope>NUCLEOTIDE SEQUENCE [LARGE SCALE GENOMIC DNA]</scope>
    <source>
        <strain evidence="4 5">DSE2036</strain>
    </source>
</reference>
<accession>A0A2V1D8K6</accession>
<dbReference type="GO" id="GO:0000981">
    <property type="term" value="F:DNA-binding transcription factor activity, RNA polymerase II-specific"/>
    <property type="evidence" value="ECO:0007669"/>
    <property type="project" value="InterPro"/>
</dbReference>
<evidence type="ECO:0000256" key="2">
    <source>
        <dbReference type="SAM" id="MobiDB-lite"/>
    </source>
</evidence>
<evidence type="ECO:0000259" key="3">
    <source>
        <dbReference type="PROSITE" id="PS50048"/>
    </source>
</evidence>
<dbReference type="Pfam" id="PF00172">
    <property type="entry name" value="Zn_clus"/>
    <property type="match status" value="1"/>
</dbReference>
<dbReference type="AlphaFoldDB" id="A0A2V1D8K6"/>
<organism evidence="4 5">
    <name type="scientific">Periconia macrospinosa</name>
    <dbReference type="NCBI Taxonomy" id="97972"/>
    <lineage>
        <taxon>Eukaryota</taxon>
        <taxon>Fungi</taxon>
        <taxon>Dikarya</taxon>
        <taxon>Ascomycota</taxon>
        <taxon>Pezizomycotina</taxon>
        <taxon>Dothideomycetes</taxon>
        <taxon>Pleosporomycetidae</taxon>
        <taxon>Pleosporales</taxon>
        <taxon>Massarineae</taxon>
        <taxon>Periconiaceae</taxon>
        <taxon>Periconia</taxon>
    </lineage>
</organism>
<dbReference type="PROSITE" id="PS00463">
    <property type="entry name" value="ZN2_CY6_FUNGAL_1"/>
    <property type="match status" value="1"/>
</dbReference>
<name>A0A2V1D8K6_9PLEO</name>
<dbReference type="PROSITE" id="PS50048">
    <property type="entry name" value="ZN2_CY6_FUNGAL_2"/>
    <property type="match status" value="1"/>
</dbReference>
<dbReference type="GO" id="GO:0008270">
    <property type="term" value="F:zinc ion binding"/>
    <property type="evidence" value="ECO:0007669"/>
    <property type="project" value="InterPro"/>
</dbReference>
<feature type="domain" description="Zn(2)-C6 fungal-type" evidence="3">
    <location>
        <begin position="39"/>
        <end position="69"/>
    </location>
</feature>
<evidence type="ECO:0000313" key="4">
    <source>
        <dbReference type="EMBL" id="PVH93534.1"/>
    </source>
</evidence>
<keyword evidence="5" id="KW-1185">Reference proteome</keyword>
<evidence type="ECO:0000313" key="5">
    <source>
        <dbReference type="Proteomes" id="UP000244855"/>
    </source>
</evidence>
<dbReference type="SMART" id="SM00066">
    <property type="entry name" value="GAL4"/>
    <property type="match status" value="1"/>
</dbReference>
<dbReference type="STRING" id="97972.A0A2V1D8K6"/>
<dbReference type="EMBL" id="KZ805583">
    <property type="protein sequence ID" value="PVH93534.1"/>
    <property type="molecule type" value="Genomic_DNA"/>
</dbReference>
<gene>
    <name evidence="4" type="ORF">DM02DRAFT_661879</name>
</gene>
<proteinExistence type="predicted"/>